<accession>A0A7T0G0R8</accession>
<dbReference type="Proteomes" id="UP000594688">
    <property type="component" value="Chromosome"/>
</dbReference>
<name>A0A7T0G0R8_9BACT</name>
<dbReference type="AlphaFoldDB" id="A0A7T0G0R8"/>
<evidence type="ECO:0000313" key="1">
    <source>
        <dbReference type="EMBL" id="QPJ62595.1"/>
    </source>
</evidence>
<organism evidence="1 2">
    <name type="scientific">Candidatus Nitronauta litoralis</name>
    <dbReference type="NCBI Taxonomy" id="2705533"/>
    <lineage>
        <taxon>Bacteria</taxon>
        <taxon>Pseudomonadati</taxon>
        <taxon>Nitrospinota/Tectimicrobiota group</taxon>
        <taxon>Nitrospinota</taxon>
        <taxon>Nitrospinia</taxon>
        <taxon>Nitrospinales</taxon>
        <taxon>Nitrospinaceae</taxon>
        <taxon>Candidatus Nitronauta</taxon>
    </lineage>
</organism>
<gene>
    <name evidence="1" type="ORF">G3M70_12220</name>
</gene>
<dbReference type="EMBL" id="CP048685">
    <property type="protein sequence ID" value="QPJ62595.1"/>
    <property type="molecule type" value="Genomic_DNA"/>
</dbReference>
<dbReference type="KEGG" id="nli:G3M70_12220"/>
<protein>
    <submittedName>
        <fullName evidence="1">Uncharacterized protein</fullName>
    </submittedName>
</protein>
<sequence>MKHLSQIIFLLTLIFIHHISTALAGPPNKPYGPDILGIRLGMSMEEAEAIVRKNINVTWVFERNLNDLVKKKSDLVLAKPYLTLKSFVSQDQKEGISLYSAPPATNKLVAVARFVPLGKNDTQESIITALKGKYGPLHPMLAQPHAPVWSKVKGMKSHCKGSPSFRGTNTFIPIKLVETPKGFNNQNERDQRRKRPKAIPEIIASFWNDQTMPDCSPVLGAFFHGNNVLFGLVDHGPYSVYYQKNLKAVKQKVNSQPLPPPSFKF</sequence>
<evidence type="ECO:0000313" key="2">
    <source>
        <dbReference type="Proteomes" id="UP000594688"/>
    </source>
</evidence>
<proteinExistence type="predicted"/>
<reference evidence="1 2" key="1">
    <citation type="submission" date="2020-02" db="EMBL/GenBank/DDBJ databases">
        <title>Genomic and physiological characterization of two novel Nitrospinaceae genera.</title>
        <authorList>
            <person name="Mueller A.J."/>
            <person name="Jung M.-Y."/>
            <person name="Strachan C.R."/>
            <person name="Herbold C.W."/>
            <person name="Kirkegaard R.H."/>
            <person name="Daims H."/>
        </authorList>
    </citation>
    <scope>NUCLEOTIDE SEQUENCE [LARGE SCALE GENOMIC DNA]</scope>
    <source>
        <strain evidence="1">EB</strain>
    </source>
</reference>